<protein>
    <submittedName>
        <fullName evidence="2">Uncharacterized protein</fullName>
    </submittedName>
</protein>
<evidence type="ECO:0000256" key="1">
    <source>
        <dbReference type="SAM" id="MobiDB-lite"/>
    </source>
</evidence>
<feature type="region of interest" description="Disordered" evidence="1">
    <location>
        <begin position="62"/>
        <end position="89"/>
    </location>
</feature>
<dbReference type="EMBL" id="CALLCH030000007">
    <property type="protein sequence ID" value="CAI4213291.1"/>
    <property type="molecule type" value="Genomic_DNA"/>
</dbReference>
<evidence type="ECO:0000313" key="3">
    <source>
        <dbReference type="Proteomes" id="UP000838763"/>
    </source>
</evidence>
<proteinExistence type="predicted"/>
<dbReference type="Proteomes" id="UP000838763">
    <property type="component" value="Unassembled WGS sequence"/>
</dbReference>
<dbReference type="AlphaFoldDB" id="A0A9P1GZP7"/>
<evidence type="ECO:0000313" key="2">
    <source>
        <dbReference type="EMBL" id="CAI4213291.1"/>
    </source>
</evidence>
<reference evidence="2" key="1">
    <citation type="submission" date="2022-11" db="EMBL/GenBank/DDBJ databases">
        <authorList>
            <person name="Scott C."/>
            <person name="Bruce N."/>
        </authorList>
    </citation>
    <scope>NUCLEOTIDE SEQUENCE</scope>
</reference>
<organism evidence="2 3">
    <name type="scientific">Parascedosporium putredinis</name>
    <dbReference type="NCBI Taxonomy" id="1442378"/>
    <lineage>
        <taxon>Eukaryota</taxon>
        <taxon>Fungi</taxon>
        <taxon>Dikarya</taxon>
        <taxon>Ascomycota</taxon>
        <taxon>Pezizomycotina</taxon>
        <taxon>Sordariomycetes</taxon>
        <taxon>Hypocreomycetidae</taxon>
        <taxon>Microascales</taxon>
        <taxon>Microascaceae</taxon>
        <taxon>Parascedosporium</taxon>
    </lineage>
</organism>
<accession>A0A9P1GZP7</accession>
<gene>
    <name evidence="2" type="ORF">PPNO1_LOCUS3039</name>
</gene>
<comment type="caution">
    <text evidence="2">The sequence shown here is derived from an EMBL/GenBank/DDBJ whole genome shotgun (WGS) entry which is preliminary data.</text>
</comment>
<name>A0A9P1GZP7_9PEZI</name>
<sequence length="89" mass="9356">MSQQTTFHPKTITISMTIGGVVVTIQLGVDSGPGGYPEAQGGFAMPDSFIIPEEVADTIMPEATSGHPPGEEVSNEEFLQQVGFLPPNP</sequence>
<keyword evidence="3" id="KW-1185">Reference proteome</keyword>